<dbReference type="EMBL" id="CM043775">
    <property type="protein sequence ID" value="KAI4839255.1"/>
    <property type="molecule type" value="Genomic_DNA"/>
</dbReference>
<proteinExistence type="predicted"/>
<comment type="caution">
    <text evidence="1">The sequence shown here is derived from an EMBL/GenBank/DDBJ whole genome shotgun (WGS) entry which is preliminary data.</text>
</comment>
<sequence length="129" mass="14516">MGVLSVDAFDKLDKKTKPFLFMFSLLSNGFGLKYKALNALAKTKKTGGSDVLQIRSFTSIGVAHVSKETKILLVVGSVVFEFALSLFIIGIIYTIMKIVKYEKIKRIRIIFYDQKLDFILEDLNNSLNA</sequence>
<reference evidence="1" key="1">
    <citation type="submission" date="2022-06" db="EMBL/GenBank/DDBJ databases">
        <title>The First Complete Genome of the Simian Malaria Parasite Plasmodium brasilianum.</title>
        <authorList>
            <person name="Bajic M."/>
            <person name="Ravishankar S."/>
        </authorList>
    </citation>
    <scope>NUCLEOTIDE SEQUENCE</scope>
    <source>
        <strain evidence="1">Bolivian I</strain>
    </source>
</reference>
<name>A0ACB9YC20_PLABR</name>
<accession>A0ACB9YC20</accession>
<organism evidence="1 2">
    <name type="scientific">Plasmodium brasilianum</name>
    <dbReference type="NCBI Taxonomy" id="5824"/>
    <lineage>
        <taxon>Eukaryota</taxon>
        <taxon>Sar</taxon>
        <taxon>Alveolata</taxon>
        <taxon>Apicomplexa</taxon>
        <taxon>Aconoidasida</taxon>
        <taxon>Haemosporida</taxon>
        <taxon>Plasmodiidae</taxon>
        <taxon>Plasmodium</taxon>
        <taxon>Plasmodium (Plasmodium)</taxon>
    </lineage>
</organism>
<evidence type="ECO:0000313" key="2">
    <source>
        <dbReference type="Proteomes" id="UP001056978"/>
    </source>
</evidence>
<protein>
    <submittedName>
        <fullName evidence="1">Uncharacterized protein</fullName>
    </submittedName>
</protein>
<dbReference type="Proteomes" id="UP001056978">
    <property type="component" value="Chromosome 7"/>
</dbReference>
<evidence type="ECO:0000313" key="1">
    <source>
        <dbReference type="EMBL" id="KAI4839255.1"/>
    </source>
</evidence>
<keyword evidence="2" id="KW-1185">Reference proteome</keyword>
<gene>
    <name evidence="1" type="ORF">MKS88_001800</name>
</gene>